<feature type="non-terminal residue" evidence="3">
    <location>
        <position position="305"/>
    </location>
</feature>
<comment type="caution">
    <text evidence="3">The sequence shown here is derived from an EMBL/GenBank/DDBJ whole genome shotgun (WGS) entry which is preliminary data.</text>
</comment>
<protein>
    <submittedName>
        <fullName evidence="3">Heterokaryon incompatibility protein-domain-containing protein</fullName>
    </submittedName>
</protein>
<sequence length="305" mass="35402">MRLINAITLTMHTFGGRPPPYAILSHTWGQEEVSFQDFQLGPEHFGRLRGYAKIEGCCRQARKDGYEWVWVDTCCIDKSSSAELSEAINSMYKWYQGSDVCYVYLADMPRLKWNTEQRNFLTCRWFTRGWTLQELIAPRHVDFYAEDWSRIGTRLSLAKPIHYRTGIPVEVLRGKPPSACLACQKMSWAAHRETSRKEDMAYCLMGIFEVNMPLLYGEGGDEAFRRLQEEILKRSEDLSLLAWSSAHFPNDDPEVEMQRSSKNSFLAASPADFSEIRTWGAPEVIRSKFHIHQKQLQWRDVHAFS</sequence>
<evidence type="ECO:0000259" key="2">
    <source>
        <dbReference type="Pfam" id="PF26640"/>
    </source>
</evidence>
<dbReference type="InterPro" id="IPR058525">
    <property type="entry name" value="DUF8212"/>
</dbReference>
<dbReference type="Pfam" id="PF06985">
    <property type="entry name" value="HET"/>
    <property type="match status" value="1"/>
</dbReference>
<feature type="domain" description="Heterokaryon incompatibility" evidence="1">
    <location>
        <begin position="21"/>
        <end position="107"/>
    </location>
</feature>
<proteinExistence type="predicted"/>
<dbReference type="PANTHER" id="PTHR10622">
    <property type="entry name" value="HET DOMAIN-CONTAINING PROTEIN"/>
    <property type="match status" value="1"/>
</dbReference>
<reference evidence="4" key="1">
    <citation type="journal article" date="2023" name="Mol. Phylogenet. Evol.">
        <title>Genome-scale phylogeny and comparative genomics of the fungal order Sordariales.</title>
        <authorList>
            <person name="Hensen N."/>
            <person name="Bonometti L."/>
            <person name="Westerberg I."/>
            <person name="Brannstrom I.O."/>
            <person name="Guillou S."/>
            <person name="Cros-Aarteil S."/>
            <person name="Calhoun S."/>
            <person name="Haridas S."/>
            <person name="Kuo A."/>
            <person name="Mondo S."/>
            <person name="Pangilinan J."/>
            <person name="Riley R."/>
            <person name="LaButti K."/>
            <person name="Andreopoulos B."/>
            <person name="Lipzen A."/>
            <person name="Chen C."/>
            <person name="Yan M."/>
            <person name="Daum C."/>
            <person name="Ng V."/>
            <person name="Clum A."/>
            <person name="Steindorff A."/>
            <person name="Ohm R.A."/>
            <person name="Martin F."/>
            <person name="Silar P."/>
            <person name="Natvig D.O."/>
            <person name="Lalanne C."/>
            <person name="Gautier V."/>
            <person name="Ament-Velasquez S.L."/>
            <person name="Kruys A."/>
            <person name="Hutchinson M.I."/>
            <person name="Powell A.J."/>
            <person name="Barry K."/>
            <person name="Miller A.N."/>
            <person name="Grigoriev I.V."/>
            <person name="Debuchy R."/>
            <person name="Gladieux P."/>
            <person name="Hiltunen Thoren M."/>
            <person name="Johannesson H."/>
        </authorList>
    </citation>
    <scope>NUCLEOTIDE SEQUENCE [LARGE SCALE GENOMIC DNA]</scope>
    <source>
        <strain evidence="4">CBS 340.73</strain>
    </source>
</reference>
<dbReference type="AlphaFoldDB" id="A0AAN6MX39"/>
<dbReference type="Proteomes" id="UP001303473">
    <property type="component" value="Unassembled WGS sequence"/>
</dbReference>
<accession>A0AAN6MX39</accession>
<organism evidence="3 4">
    <name type="scientific">Diplogelasinospora grovesii</name>
    <dbReference type="NCBI Taxonomy" id="303347"/>
    <lineage>
        <taxon>Eukaryota</taxon>
        <taxon>Fungi</taxon>
        <taxon>Dikarya</taxon>
        <taxon>Ascomycota</taxon>
        <taxon>Pezizomycotina</taxon>
        <taxon>Sordariomycetes</taxon>
        <taxon>Sordariomycetidae</taxon>
        <taxon>Sordariales</taxon>
        <taxon>Diplogelasinosporaceae</taxon>
        <taxon>Diplogelasinospora</taxon>
    </lineage>
</organism>
<feature type="domain" description="DUF8212" evidence="2">
    <location>
        <begin position="223"/>
        <end position="277"/>
    </location>
</feature>
<gene>
    <name evidence="3" type="ORF">QBC46DRAFT_299496</name>
</gene>
<dbReference type="PANTHER" id="PTHR10622:SF10">
    <property type="entry name" value="HET DOMAIN-CONTAINING PROTEIN"/>
    <property type="match status" value="1"/>
</dbReference>
<evidence type="ECO:0000259" key="1">
    <source>
        <dbReference type="Pfam" id="PF06985"/>
    </source>
</evidence>
<evidence type="ECO:0000313" key="3">
    <source>
        <dbReference type="EMBL" id="KAK3934665.1"/>
    </source>
</evidence>
<evidence type="ECO:0000313" key="4">
    <source>
        <dbReference type="Proteomes" id="UP001303473"/>
    </source>
</evidence>
<dbReference type="InterPro" id="IPR010730">
    <property type="entry name" value="HET"/>
</dbReference>
<dbReference type="Pfam" id="PF26640">
    <property type="entry name" value="DUF8212"/>
    <property type="match status" value="1"/>
</dbReference>
<keyword evidence="4" id="KW-1185">Reference proteome</keyword>
<name>A0AAN6MX39_9PEZI</name>
<dbReference type="EMBL" id="MU853970">
    <property type="protein sequence ID" value="KAK3934665.1"/>
    <property type="molecule type" value="Genomic_DNA"/>
</dbReference>